<sequence length="240" mass="27698">MTLLKLIRKAFNRSCLTDNQPEKYVKFTTLNFLKYGKEWLEEMENKCVVIFDFYAFVHCYSPKEWKKVIAMISQRNKVVIIADYPEEGGRPINDVQAKLNAEYFRLPLISDQVIKPMDDYDDQAFHCKRISVASNKVYKTDYLTFTKFGVNRVVNVSKESPIVKEEEKKVEVQESPDVRNTQVMAAQTDSVKQLPFMLQQNTGNSKTVVEMSSSSTVRAGGRIIFQDDDAMDDEDDDLDI</sequence>
<dbReference type="WBParaSite" id="RSKR_0000199100.1">
    <property type="protein sequence ID" value="RSKR_0000199100.1"/>
    <property type="gene ID" value="RSKR_0000199100"/>
</dbReference>
<evidence type="ECO:0000313" key="1">
    <source>
        <dbReference type="Proteomes" id="UP000095286"/>
    </source>
</evidence>
<accession>A0AC35TMG0</accession>
<protein>
    <submittedName>
        <fullName evidence="2">Elongator complex protein 5</fullName>
    </submittedName>
</protein>
<reference evidence="2" key="1">
    <citation type="submission" date="2016-11" db="UniProtKB">
        <authorList>
            <consortium name="WormBaseParasite"/>
        </authorList>
    </citation>
    <scope>IDENTIFICATION</scope>
    <source>
        <strain evidence="2">KR3021</strain>
    </source>
</reference>
<dbReference type="Proteomes" id="UP000095286">
    <property type="component" value="Unplaced"/>
</dbReference>
<evidence type="ECO:0000313" key="2">
    <source>
        <dbReference type="WBParaSite" id="RSKR_0000199100.1"/>
    </source>
</evidence>
<organism evidence="1 2">
    <name type="scientific">Rhabditophanes sp. KR3021</name>
    <dbReference type="NCBI Taxonomy" id="114890"/>
    <lineage>
        <taxon>Eukaryota</taxon>
        <taxon>Metazoa</taxon>
        <taxon>Ecdysozoa</taxon>
        <taxon>Nematoda</taxon>
        <taxon>Chromadorea</taxon>
        <taxon>Rhabditida</taxon>
        <taxon>Tylenchina</taxon>
        <taxon>Panagrolaimomorpha</taxon>
        <taxon>Strongyloidoidea</taxon>
        <taxon>Alloionematidae</taxon>
        <taxon>Rhabditophanes</taxon>
    </lineage>
</organism>
<name>A0AC35TMG0_9BILA</name>
<proteinExistence type="predicted"/>